<reference evidence="2" key="1">
    <citation type="journal article" date="2020" name="Nature">
        <title>Giant virus diversity and host interactions through global metagenomics.</title>
        <authorList>
            <person name="Schulz F."/>
            <person name="Roux S."/>
            <person name="Paez-Espino D."/>
            <person name="Jungbluth S."/>
            <person name="Walsh D.A."/>
            <person name="Denef V.J."/>
            <person name="McMahon K.D."/>
            <person name="Konstantinidis K.T."/>
            <person name="Eloe-Fadrosh E.A."/>
            <person name="Kyrpides N.C."/>
            <person name="Woyke T."/>
        </authorList>
    </citation>
    <scope>NUCLEOTIDE SEQUENCE</scope>
    <source>
        <strain evidence="2">GVMAG-M-3300023179-82</strain>
    </source>
</reference>
<dbReference type="AlphaFoldDB" id="A0A6C0H7Z0"/>
<evidence type="ECO:0000313" key="2">
    <source>
        <dbReference type="EMBL" id="QHT76507.1"/>
    </source>
</evidence>
<feature type="compositionally biased region" description="Polar residues" evidence="1">
    <location>
        <begin position="26"/>
        <end position="36"/>
    </location>
</feature>
<proteinExistence type="predicted"/>
<organism evidence="2">
    <name type="scientific">viral metagenome</name>
    <dbReference type="NCBI Taxonomy" id="1070528"/>
    <lineage>
        <taxon>unclassified sequences</taxon>
        <taxon>metagenomes</taxon>
        <taxon>organismal metagenomes</taxon>
    </lineage>
</organism>
<name>A0A6C0H7Z0_9ZZZZ</name>
<accession>A0A6C0H7Z0</accession>
<feature type="region of interest" description="Disordered" evidence="1">
    <location>
        <begin position="26"/>
        <end position="46"/>
    </location>
</feature>
<dbReference type="EMBL" id="MN739897">
    <property type="protein sequence ID" value="QHT76507.1"/>
    <property type="molecule type" value="Genomic_DNA"/>
</dbReference>
<evidence type="ECO:0000256" key="1">
    <source>
        <dbReference type="SAM" id="MobiDB-lite"/>
    </source>
</evidence>
<sequence>MKANKGYDTHAAVKTTQITAPTFQTHDNKTTQNKAPTTRVPATKEADPGMQIAWEQLKEKRNFLYACRKAIEIQKIQNSDMLREYVKYLYRQEAFKWYLKYEPGKAREISPFNGPESAMASLFNWHVKYGELRDVSKHW</sequence>
<protein>
    <submittedName>
        <fullName evidence="2">Uncharacterized protein</fullName>
    </submittedName>
</protein>